<protein>
    <recommendedName>
        <fullName evidence="3">SWIM-type domain-containing protein</fullName>
    </recommendedName>
</protein>
<feature type="domain" description="SWIM-type" evidence="3">
    <location>
        <begin position="53"/>
        <end position="86"/>
    </location>
</feature>
<evidence type="ECO:0000259" key="3">
    <source>
        <dbReference type="PROSITE" id="PS50966"/>
    </source>
</evidence>
<evidence type="ECO:0000313" key="5">
    <source>
        <dbReference type="Proteomes" id="UP000559626"/>
    </source>
</evidence>
<dbReference type="GO" id="GO:0008270">
    <property type="term" value="F:zinc ion binding"/>
    <property type="evidence" value="ECO:0007669"/>
    <property type="project" value="UniProtKB-KW"/>
</dbReference>
<dbReference type="Pfam" id="PF18944">
    <property type="entry name" value="DUF5691"/>
    <property type="match status" value="1"/>
</dbReference>
<feature type="region of interest" description="Disordered" evidence="2">
    <location>
        <begin position="112"/>
        <end position="147"/>
    </location>
</feature>
<dbReference type="EMBL" id="JABBGH010000001">
    <property type="protein sequence ID" value="NML65442.1"/>
    <property type="molecule type" value="Genomic_DNA"/>
</dbReference>
<feature type="region of interest" description="Disordered" evidence="2">
    <location>
        <begin position="444"/>
        <end position="475"/>
    </location>
</feature>
<reference evidence="4 5" key="1">
    <citation type="submission" date="2020-04" db="EMBL/GenBank/DDBJ databases">
        <title>Hymenobacter polaris sp. nov., isolated from Arctic soil.</title>
        <authorList>
            <person name="Dahal R.H."/>
        </authorList>
    </citation>
    <scope>NUCLEOTIDE SEQUENCE [LARGE SCALE GENOMIC DNA]</scope>
    <source>
        <strain evidence="4 5">RP-2-7</strain>
    </source>
</reference>
<feature type="compositionally biased region" description="Low complexity" evidence="2">
    <location>
        <begin position="463"/>
        <end position="475"/>
    </location>
</feature>
<sequence>MIAYSEDQARAFVTDAGTLQRGQQLAQPTKWSNLGRTADTAWGECAGSGAKPYLTGIDLREPAFKCSCPSRVFPCKHGAGLLLLLARQPALFAATTPPAWLEEWLAKRQQTQAKKEEKAAEPRPVAPESAAVAADSEPTSTPGSGVAPARLARMAQGADELEIWLLDLVRHGLATLNQQPPRFWESQAARLVDNQLPGLASTLRELATLRHAHADWPARLLARLGELYWLVRAFQNHAQLPAATRQEVLQQVGIAIKKEELPAYASPVADEWQVVGQFTWEEERLTARRSWLYGLGTGRHALVLEFAFGSQAFATPLVPQGIYAGSLLFYPGPSPLRAAPAALTFVGSASLAGAPAAQQPGQLLAAYAQALGQQPWLREWPATLGPVQLAQQPTGHWALVHATDSVALPLRFTDGDAPWQLLARSGGQPMTLFGEWDGRAFRPLSSWPSRPESAVPAAPPLGPAAAGEATASGPPRSAFPPFAQLLRIALLGTRQSGEAVPLVPGLATPANSPEQQVLLAAGTLALLQKAGFQPPKATAEPPAPAPADTWQPLGPLGTDAFRTLLANNQYAAFRTDYWQQLAKHQRLVPPALLVAALNTESFRQYSPGNLALLGERGRWLAQQNPDWHAVLAPEQPAEDLGTWETGTLAQRKRFIGQLRQTDAALARQLLGAALPAEPAATQAALLGELASTIEAADAALLTAYLSAKSKEVRQTVVPLLVRLPQSEVLARLWQRAAPYLSLKRPLLGRTKLLVALPESWDKAWQADGIEQKTTSIEGGGERAGWLGQLLSLLPPSRWTTHLGVSADELLNLAAETEWHTLLLRAWARATYLHQEKAFAAPLLLRHFTQPTLLAQQQVTHLFALLRADEKLALLRAQLPPRTSELPSFLPELLAYVSAPWPADVVQAALRFSATVLAPAAVYQYTEPYQRFAALLARLASSLPDDQFSTCTNVLAPLAVTYPPVATLVEHFVESVRFRQQLTASLTEPSTPSTF</sequence>
<accession>A0A7Y0FM33</accession>
<dbReference type="InterPro" id="IPR043746">
    <property type="entry name" value="DUF5691"/>
</dbReference>
<proteinExistence type="predicted"/>
<dbReference type="RefSeq" id="WP_169530740.1">
    <property type="nucleotide sequence ID" value="NZ_JABBGH010000001.1"/>
</dbReference>
<evidence type="ECO:0000256" key="1">
    <source>
        <dbReference type="PROSITE-ProRule" id="PRU00325"/>
    </source>
</evidence>
<keyword evidence="1" id="KW-0863">Zinc-finger</keyword>
<gene>
    <name evidence="4" type="ORF">HHL22_09520</name>
</gene>
<comment type="caution">
    <text evidence="4">The sequence shown here is derived from an EMBL/GenBank/DDBJ whole genome shotgun (WGS) entry which is preliminary data.</text>
</comment>
<dbReference type="AlphaFoldDB" id="A0A7Y0FM33"/>
<name>A0A7Y0FM33_9BACT</name>
<dbReference type="InterPro" id="IPR007527">
    <property type="entry name" value="Znf_SWIM"/>
</dbReference>
<organism evidence="4 5">
    <name type="scientific">Hymenobacter polaris</name>
    <dbReference type="NCBI Taxonomy" id="2682546"/>
    <lineage>
        <taxon>Bacteria</taxon>
        <taxon>Pseudomonadati</taxon>
        <taxon>Bacteroidota</taxon>
        <taxon>Cytophagia</taxon>
        <taxon>Cytophagales</taxon>
        <taxon>Hymenobacteraceae</taxon>
        <taxon>Hymenobacter</taxon>
    </lineage>
</organism>
<evidence type="ECO:0000256" key="2">
    <source>
        <dbReference type="SAM" id="MobiDB-lite"/>
    </source>
</evidence>
<keyword evidence="1" id="KW-0862">Zinc</keyword>
<keyword evidence="1" id="KW-0479">Metal-binding</keyword>
<keyword evidence="5" id="KW-1185">Reference proteome</keyword>
<dbReference type="PROSITE" id="PS50966">
    <property type="entry name" value="ZF_SWIM"/>
    <property type="match status" value="1"/>
</dbReference>
<dbReference type="Proteomes" id="UP000559626">
    <property type="component" value="Unassembled WGS sequence"/>
</dbReference>
<evidence type="ECO:0000313" key="4">
    <source>
        <dbReference type="EMBL" id="NML65442.1"/>
    </source>
</evidence>